<gene>
    <name evidence="1" type="ORF">HYDPIDRAFT_168200</name>
</gene>
<dbReference type="Proteomes" id="UP000053820">
    <property type="component" value="Unassembled WGS sequence"/>
</dbReference>
<accession>A0A0C9WEX1</accession>
<dbReference type="OrthoDB" id="2679919at2759"/>
<proteinExistence type="predicted"/>
<organism evidence="1 2">
    <name type="scientific">Hydnomerulius pinastri MD-312</name>
    <dbReference type="NCBI Taxonomy" id="994086"/>
    <lineage>
        <taxon>Eukaryota</taxon>
        <taxon>Fungi</taxon>
        <taxon>Dikarya</taxon>
        <taxon>Basidiomycota</taxon>
        <taxon>Agaricomycotina</taxon>
        <taxon>Agaricomycetes</taxon>
        <taxon>Agaricomycetidae</taxon>
        <taxon>Boletales</taxon>
        <taxon>Boletales incertae sedis</taxon>
        <taxon>Leucogyrophana</taxon>
    </lineage>
</organism>
<evidence type="ECO:0000313" key="2">
    <source>
        <dbReference type="Proteomes" id="UP000053820"/>
    </source>
</evidence>
<dbReference type="EMBL" id="KN839849">
    <property type="protein sequence ID" value="KIJ63707.1"/>
    <property type="molecule type" value="Genomic_DNA"/>
</dbReference>
<keyword evidence="2" id="KW-1185">Reference proteome</keyword>
<dbReference type="HOGENOM" id="CLU_1086097_0_0_1"/>
<reference evidence="1 2" key="1">
    <citation type="submission" date="2014-04" db="EMBL/GenBank/DDBJ databases">
        <title>Evolutionary Origins and Diversification of the Mycorrhizal Mutualists.</title>
        <authorList>
            <consortium name="DOE Joint Genome Institute"/>
            <consortium name="Mycorrhizal Genomics Consortium"/>
            <person name="Kohler A."/>
            <person name="Kuo A."/>
            <person name="Nagy L.G."/>
            <person name="Floudas D."/>
            <person name="Copeland A."/>
            <person name="Barry K.W."/>
            <person name="Cichocki N."/>
            <person name="Veneault-Fourrey C."/>
            <person name="LaButti K."/>
            <person name="Lindquist E.A."/>
            <person name="Lipzen A."/>
            <person name="Lundell T."/>
            <person name="Morin E."/>
            <person name="Murat C."/>
            <person name="Riley R."/>
            <person name="Ohm R."/>
            <person name="Sun H."/>
            <person name="Tunlid A."/>
            <person name="Henrissat B."/>
            <person name="Grigoriev I.V."/>
            <person name="Hibbett D.S."/>
            <person name="Martin F."/>
        </authorList>
    </citation>
    <scope>NUCLEOTIDE SEQUENCE [LARGE SCALE GENOMIC DNA]</scope>
    <source>
        <strain evidence="1 2">MD-312</strain>
    </source>
</reference>
<evidence type="ECO:0000313" key="1">
    <source>
        <dbReference type="EMBL" id="KIJ63707.1"/>
    </source>
</evidence>
<sequence length="256" mass="29084">MCPYPSHNAILIAIQNACSNCLCDVKLIDGPSIHMNSHIQSDDFTTIPNFQIQIETCWVDTVEKPVSLWVGQSGFSSDEGAMIRKMQKLVQHNPYIDVVFIISIKEEPWKVPSDIATPLHAQPKISCEDFVPKCTMLTSMGPVIARDVNWLKVNEVTYSIKGETRMDDVVHLFNVGAAHLISHVTRLMEGKGIDPTRVQCLRDVLVSLHFDWEHVLDTLSCAVYNTTYIHYSDWYECKPTKRKHKEEPATSEEQQV</sequence>
<protein>
    <submittedName>
        <fullName evidence="1">Uncharacterized protein</fullName>
    </submittedName>
</protein>
<name>A0A0C9WEX1_9AGAM</name>
<dbReference type="AlphaFoldDB" id="A0A0C9WEX1"/>